<feature type="transmembrane region" description="Helical" evidence="6">
    <location>
        <begin position="170"/>
        <end position="189"/>
    </location>
</feature>
<dbReference type="InterPro" id="IPR050189">
    <property type="entry name" value="MFS_Efflux_Transporters"/>
</dbReference>
<dbReference type="AlphaFoldDB" id="A0A2H1INF1"/>
<name>A0A2H1INF1_BRELN</name>
<feature type="transmembrane region" description="Helical" evidence="6">
    <location>
        <begin position="235"/>
        <end position="256"/>
    </location>
</feature>
<feature type="transmembrane region" description="Helical" evidence="6">
    <location>
        <begin position="324"/>
        <end position="349"/>
    </location>
</feature>
<dbReference type="RefSeq" id="WP_101554306.1">
    <property type="nucleotide sequence ID" value="NZ_FXYY01000005.1"/>
</dbReference>
<dbReference type="PANTHER" id="PTHR43124">
    <property type="entry name" value="PURINE EFFLUX PUMP PBUE"/>
    <property type="match status" value="1"/>
</dbReference>
<keyword evidence="5 6" id="KW-0472">Membrane</keyword>
<gene>
    <name evidence="8" type="ORF">BLIN9172_01277</name>
</gene>
<dbReference type="SUPFAM" id="SSF103473">
    <property type="entry name" value="MFS general substrate transporter"/>
    <property type="match status" value="1"/>
</dbReference>
<dbReference type="EMBL" id="FXYY01000005">
    <property type="protein sequence ID" value="SMX76630.1"/>
    <property type="molecule type" value="Genomic_DNA"/>
</dbReference>
<feature type="transmembrane region" description="Helical" evidence="6">
    <location>
        <begin position="361"/>
        <end position="380"/>
    </location>
</feature>
<evidence type="ECO:0000256" key="1">
    <source>
        <dbReference type="ARBA" id="ARBA00004651"/>
    </source>
</evidence>
<evidence type="ECO:0000256" key="6">
    <source>
        <dbReference type="SAM" id="Phobius"/>
    </source>
</evidence>
<evidence type="ECO:0000256" key="3">
    <source>
        <dbReference type="ARBA" id="ARBA00022692"/>
    </source>
</evidence>
<dbReference type="InterPro" id="IPR036259">
    <property type="entry name" value="MFS_trans_sf"/>
</dbReference>
<evidence type="ECO:0000313" key="9">
    <source>
        <dbReference type="Proteomes" id="UP000234641"/>
    </source>
</evidence>
<dbReference type="PROSITE" id="PS50850">
    <property type="entry name" value="MFS"/>
    <property type="match status" value="1"/>
</dbReference>
<keyword evidence="3 6" id="KW-0812">Transmembrane</keyword>
<dbReference type="Proteomes" id="UP000234641">
    <property type="component" value="Unassembled WGS sequence"/>
</dbReference>
<sequence>MRGTSAPPTLSGDALSRRIYVLTAVFSAVLYTVLLVAPVIAFPLTAKFGLDASQIGLLFSCELGAFSLATLPAYLWLSRVPLVHSVGFCTAIVILGNFASGFVSSFEVLLIVRIITSLAAGSITVVLLALGPKAENPGRAFGLFVVCQLIMGALILAVFPAIYADADVSAMYWTLAGLAVVCLFFVPMLRGVSLTGPDASARTAEEVGTGAAKADQPARMSIGHSTLERSKIPNFVAGLISILLFYIALSGVWTFMGQLSTAAGNSENATSLVLMVATVAGIASALLATVLGSSPRRRLYLLIGFVVLAVSLLVLLGGPALLRFAVAAILFKFGWTFVLPYLIGSVSALGGGPQTMNTVNLMIGGGFALGPIVSGALIAGPGGFTALLITAFVVLVVAMAGAALLTRVTGPAAETSFRSTTVTADATTAEKDLS</sequence>
<feature type="transmembrane region" description="Helical" evidence="6">
    <location>
        <begin position="268"/>
        <end position="292"/>
    </location>
</feature>
<keyword evidence="4 6" id="KW-1133">Transmembrane helix</keyword>
<feature type="domain" description="Major facilitator superfamily (MFS) profile" evidence="7">
    <location>
        <begin position="17"/>
        <end position="409"/>
    </location>
</feature>
<evidence type="ECO:0000313" key="8">
    <source>
        <dbReference type="EMBL" id="SMX76630.1"/>
    </source>
</evidence>
<evidence type="ECO:0000256" key="5">
    <source>
        <dbReference type="ARBA" id="ARBA00023136"/>
    </source>
</evidence>
<dbReference type="PANTHER" id="PTHR43124:SF10">
    <property type="entry name" value="PURINE EFFLUX PUMP PBUE"/>
    <property type="match status" value="1"/>
</dbReference>
<protein>
    <submittedName>
        <fullName evidence="8">Predicted arabinose efflux permease, MFS family</fullName>
    </submittedName>
</protein>
<feature type="transmembrane region" description="Helical" evidence="6">
    <location>
        <begin position="299"/>
        <end position="318"/>
    </location>
</feature>
<feature type="transmembrane region" description="Helical" evidence="6">
    <location>
        <begin position="82"/>
        <end position="102"/>
    </location>
</feature>
<keyword evidence="2" id="KW-1003">Cell membrane</keyword>
<dbReference type="InterPro" id="IPR011701">
    <property type="entry name" value="MFS"/>
</dbReference>
<feature type="transmembrane region" description="Helical" evidence="6">
    <location>
        <begin position="142"/>
        <end position="164"/>
    </location>
</feature>
<dbReference type="Gene3D" id="1.20.1250.20">
    <property type="entry name" value="MFS general substrate transporter like domains"/>
    <property type="match status" value="1"/>
</dbReference>
<dbReference type="Pfam" id="PF07690">
    <property type="entry name" value="MFS_1"/>
    <property type="match status" value="1"/>
</dbReference>
<feature type="transmembrane region" description="Helical" evidence="6">
    <location>
        <begin position="108"/>
        <end position="130"/>
    </location>
</feature>
<organism evidence="8 9">
    <name type="scientific">Brevibacterium linens ATCC 9172</name>
    <dbReference type="NCBI Taxonomy" id="1255617"/>
    <lineage>
        <taxon>Bacteria</taxon>
        <taxon>Bacillati</taxon>
        <taxon>Actinomycetota</taxon>
        <taxon>Actinomycetes</taxon>
        <taxon>Micrococcales</taxon>
        <taxon>Brevibacteriaceae</taxon>
        <taxon>Brevibacterium</taxon>
    </lineage>
</organism>
<dbReference type="GO" id="GO:0022857">
    <property type="term" value="F:transmembrane transporter activity"/>
    <property type="evidence" value="ECO:0007669"/>
    <property type="project" value="InterPro"/>
</dbReference>
<reference evidence="8 9" key="1">
    <citation type="submission" date="2017-03" db="EMBL/GenBank/DDBJ databases">
        <authorList>
            <person name="Afonso C.L."/>
            <person name="Miller P.J."/>
            <person name="Scott M.A."/>
            <person name="Spackman E."/>
            <person name="Goraichik I."/>
            <person name="Dimitrov K.M."/>
            <person name="Suarez D.L."/>
            <person name="Swayne D.E."/>
        </authorList>
    </citation>
    <scope>NUCLEOTIDE SEQUENCE [LARGE SCALE GENOMIC DNA]</scope>
    <source>
        <strain evidence="8 9">ATCC 9172</strain>
    </source>
</reference>
<dbReference type="GO" id="GO:0005886">
    <property type="term" value="C:plasma membrane"/>
    <property type="evidence" value="ECO:0007669"/>
    <property type="project" value="UniProtKB-SubCell"/>
</dbReference>
<evidence type="ECO:0000256" key="2">
    <source>
        <dbReference type="ARBA" id="ARBA00022475"/>
    </source>
</evidence>
<feature type="transmembrane region" description="Helical" evidence="6">
    <location>
        <begin position="20"/>
        <end position="43"/>
    </location>
</feature>
<evidence type="ECO:0000256" key="4">
    <source>
        <dbReference type="ARBA" id="ARBA00022989"/>
    </source>
</evidence>
<feature type="transmembrane region" description="Helical" evidence="6">
    <location>
        <begin position="55"/>
        <end position="75"/>
    </location>
</feature>
<feature type="transmembrane region" description="Helical" evidence="6">
    <location>
        <begin position="386"/>
        <end position="408"/>
    </location>
</feature>
<dbReference type="InterPro" id="IPR020846">
    <property type="entry name" value="MFS_dom"/>
</dbReference>
<accession>A0A2H1INF1</accession>
<evidence type="ECO:0000259" key="7">
    <source>
        <dbReference type="PROSITE" id="PS50850"/>
    </source>
</evidence>
<comment type="subcellular location">
    <subcellularLocation>
        <location evidence="1">Cell membrane</location>
        <topology evidence="1">Multi-pass membrane protein</topology>
    </subcellularLocation>
</comment>
<proteinExistence type="predicted"/>